<sequence length="86" mass="10396">MGRRHLIQWLQHWITAKFTSPPWAVGYYFEIETDNGDYSNLYTTLWWDGWKGGIYCNDLHFHIKSFAYKLSFKKDIIWNAECNFPL</sequence>
<dbReference type="Proteomes" id="UP000439903">
    <property type="component" value="Unassembled WGS sequence"/>
</dbReference>
<name>A0A8H3X8E4_GIGMA</name>
<accession>A0A8H3X8E4</accession>
<organism evidence="1 2">
    <name type="scientific">Gigaspora margarita</name>
    <dbReference type="NCBI Taxonomy" id="4874"/>
    <lineage>
        <taxon>Eukaryota</taxon>
        <taxon>Fungi</taxon>
        <taxon>Fungi incertae sedis</taxon>
        <taxon>Mucoromycota</taxon>
        <taxon>Glomeromycotina</taxon>
        <taxon>Glomeromycetes</taxon>
        <taxon>Diversisporales</taxon>
        <taxon>Gigasporaceae</taxon>
        <taxon>Gigaspora</taxon>
    </lineage>
</organism>
<evidence type="ECO:0000313" key="2">
    <source>
        <dbReference type="Proteomes" id="UP000439903"/>
    </source>
</evidence>
<proteinExistence type="predicted"/>
<comment type="caution">
    <text evidence="1">The sequence shown here is derived from an EMBL/GenBank/DDBJ whole genome shotgun (WGS) entry which is preliminary data.</text>
</comment>
<reference evidence="1 2" key="1">
    <citation type="journal article" date="2019" name="Environ. Microbiol.">
        <title>At the nexus of three kingdoms: the genome of the mycorrhizal fungus Gigaspora margarita provides insights into plant, endobacterial and fungal interactions.</title>
        <authorList>
            <person name="Venice F."/>
            <person name="Ghignone S."/>
            <person name="Salvioli di Fossalunga A."/>
            <person name="Amselem J."/>
            <person name="Novero M."/>
            <person name="Xianan X."/>
            <person name="Sedzielewska Toro K."/>
            <person name="Morin E."/>
            <person name="Lipzen A."/>
            <person name="Grigoriev I.V."/>
            <person name="Henrissat B."/>
            <person name="Martin F.M."/>
            <person name="Bonfante P."/>
        </authorList>
    </citation>
    <scope>NUCLEOTIDE SEQUENCE [LARGE SCALE GENOMIC DNA]</scope>
    <source>
        <strain evidence="1 2">BEG34</strain>
    </source>
</reference>
<dbReference type="OrthoDB" id="2428437at2759"/>
<dbReference type="EMBL" id="WTPW01001551">
    <property type="protein sequence ID" value="KAF0429211.1"/>
    <property type="molecule type" value="Genomic_DNA"/>
</dbReference>
<evidence type="ECO:0000313" key="1">
    <source>
        <dbReference type="EMBL" id="KAF0429211.1"/>
    </source>
</evidence>
<protein>
    <submittedName>
        <fullName evidence="1">Uncharacterized protein</fullName>
    </submittedName>
</protein>
<dbReference type="AlphaFoldDB" id="A0A8H3X8E4"/>
<keyword evidence="2" id="KW-1185">Reference proteome</keyword>
<gene>
    <name evidence="1" type="ORF">F8M41_005757</name>
</gene>